<dbReference type="EMBL" id="JAJGAK010000001">
    <property type="protein sequence ID" value="MCC8361660.1"/>
    <property type="molecule type" value="Genomic_DNA"/>
</dbReference>
<evidence type="ECO:0000313" key="3">
    <source>
        <dbReference type="Proteomes" id="UP001165293"/>
    </source>
</evidence>
<dbReference type="EC" id="2.3.1.-" evidence="2"/>
<dbReference type="PROSITE" id="PS51186">
    <property type="entry name" value="GNAT"/>
    <property type="match status" value="1"/>
</dbReference>
<evidence type="ECO:0000313" key="2">
    <source>
        <dbReference type="EMBL" id="MCC8361660.1"/>
    </source>
</evidence>
<dbReference type="InterPro" id="IPR016181">
    <property type="entry name" value="Acyl_CoA_acyltransferase"/>
</dbReference>
<reference evidence="2" key="1">
    <citation type="submission" date="2021-10" db="EMBL/GenBank/DDBJ databases">
        <authorList>
            <person name="Lyu M."/>
            <person name="Wang X."/>
            <person name="Meng X."/>
            <person name="Xu K."/>
        </authorList>
    </citation>
    <scope>NUCLEOTIDE SEQUENCE</scope>
    <source>
        <strain evidence="2">A6</strain>
    </source>
</reference>
<sequence>MEELDNPIHAALRTIHHSLAMQSGVALRYPAAVAPFYAVPDAESDVDDSIDALIAPVETVYLLGVAPARVLDAKLHPFGQLAQLVCDAPLEGIDGPPIVPLGTEHRDDVLALTALVYPHYFRPHTMDMGRYFGIYEGGQLAAMIGERLGSTTTREISAVCTAPDCNGRGYARRLMAFLTNDLLASGLQPFLHVSHENTRAKAMYERIGFRLRTNIGFWSLRHER</sequence>
<dbReference type="Proteomes" id="UP001165293">
    <property type="component" value="Unassembled WGS sequence"/>
</dbReference>
<accession>A0ABS8JDP5</accession>
<keyword evidence="3" id="KW-1185">Reference proteome</keyword>
<protein>
    <submittedName>
        <fullName evidence="2">GNAT family N-acetyltransferase</fullName>
        <ecNumber evidence="2">2.3.1.-</ecNumber>
    </submittedName>
</protein>
<dbReference type="InterPro" id="IPR013653">
    <property type="entry name" value="GCN5-like_dom"/>
</dbReference>
<keyword evidence="2" id="KW-0808">Transferase</keyword>
<dbReference type="Pfam" id="PF08445">
    <property type="entry name" value="FR47"/>
    <property type="match status" value="1"/>
</dbReference>
<proteinExistence type="predicted"/>
<dbReference type="InterPro" id="IPR000182">
    <property type="entry name" value="GNAT_dom"/>
</dbReference>
<dbReference type="CDD" id="cd04301">
    <property type="entry name" value="NAT_SF"/>
    <property type="match status" value="1"/>
</dbReference>
<dbReference type="Gene3D" id="3.40.630.30">
    <property type="match status" value="1"/>
</dbReference>
<dbReference type="SUPFAM" id="SSF55729">
    <property type="entry name" value="Acyl-CoA N-acyltransferases (Nat)"/>
    <property type="match status" value="1"/>
</dbReference>
<gene>
    <name evidence="2" type="ORF">LK996_00990</name>
</gene>
<feature type="domain" description="N-acetyltransferase" evidence="1">
    <location>
        <begin position="96"/>
        <end position="224"/>
    </location>
</feature>
<organism evidence="2 3">
    <name type="scientific">Noviluteimonas lactosilytica</name>
    <dbReference type="NCBI Taxonomy" id="2888523"/>
    <lineage>
        <taxon>Bacteria</taxon>
        <taxon>Pseudomonadati</taxon>
        <taxon>Pseudomonadota</taxon>
        <taxon>Gammaproteobacteria</taxon>
        <taxon>Lysobacterales</taxon>
        <taxon>Lysobacteraceae</taxon>
        <taxon>Noviluteimonas</taxon>
    </lineage>
</organism>
<comment type="caution">
    <text evidence="2">The sequence shown here is derived from an EMBL/GenBank/DDBJ whole genome shotgun (WGS) entry which is preliminary data.</text>
</comment>
<evidence type="ECO:0000259" key="1">
    <source>
        <dbReference type="PROSITE" id="PS51186"/>
    </source>
</evidence>
<dbReference type="GO" id="GO:0016746">
    <property type="term" value="F:acyltransferase activity"/>
    <property type="evidence" value="ECO:0007669"/>
    <property type="project" value="UniProtKB-KW"/>
</dbReference>
<dbReference type="RefSeq" id="WP_230525314.1">
    <property type="nucleotide sequence ID" value="NZ_JAJGAK010000001.1"/>
</dbReference>
<keyword evidence="2" id="KW-0012">Acyltransferase</keyword>
<name>A0ABS8JDP5_9GAMM</name>